<reference evidence="2" key="1">
    <citation type="submission" date="2015-03" db="EMBL/GenBank/DDBJ databases">
        <title>A transcriptome of Araucaria cunninghamii, an australian fine timber species.</title>
        <authorList>
            <person name="Jing Yi C.J.Y."/>
            <person name="Yin San L.Y.S."/>
            <person name="Abdul Karim S.S."/>
            <person name="Wan Azmi N.N."/>
            <person name="Hercus R.R."/>
            <person name="Croft L.L."/>
        </authorList>
    </citation>
    <scope>NUCLEOTIDE SEQUENCE</scope>
    <source>
        <strain evidence="2">MI0301</strain>
        <tissue evidence="2">Leaf</tissue>
    </source>
</reference>
<dbReference type="Gene3D" id="3.40.1190.20">
    <property type="match status" value="1"/>
</dbReference>
<proteinExistence type="predicted"/>
<dbReference type="PANTHER" id="PTHR47826">
    <property type="entry name" value="OS03G0164700 PROTEIN"/>
    <property type="match status" value="1"/>
</dbReference>
<dbReference type="InterPro" id="IPR029056">
    <property type="entry name" value="Ribokinase-like"/>
</dbReference>
<evidence type="ECO:0000259" key="1">
    <source>
        <dbReference type="Pfam" id="PF00294"/>
    </source>
</evidence>
<dbReference type="InterPro" id="IPR011611">
    <property type="entry name" value="PfkB_dom"/>
</dbReference>
<dbReference type="EMBL" id="GCKF01022649">
    <property type="protein sequence ID" value="JAG98550.1"/>
    <property type="molecule type" value="Transcribed_RNA"/>
</dbReference>
<sequence length="494" mass="54780">MAVAVNIVCHGYEYCTRAESRKPLGLRPGIGLLTRDRTTVACASSGRNDIAVKKNCKESNTATLFDRKLDTEKFRDIVEKERCAQKEKNIDVVTLGNLCVDIVLNVPELPPSSHEEKYRYMLQLAASNPDKRYWEAGGNCNFAIAAARLGLNCVTLGQVGNEKYGMFLREVLEKEGVTIIGIDENGGRLRSNDDETVLCWVLVDPSRQHSFCSRFDFNKEPAFRWINRLSAKAEDVIKHSKVLFCNGFLFDELCPGFIDSILECARDMGTAIFFDPGPRNISLLHGTPEQQQTLRRMLYMSDVLLLTAEEAESLTGHPNPILAANDLLHRGLATKWVIIKLGSRGYLMVTLKGFHYAPTFKVDVVDTVGCGDSYAAAIVIGYINSMSIITILALANAVGGATAMGCGAGRNVATIEKVSDLLFAPQLQSEYEDYWKTLLPEECLINSEIMMKKTVTNNQDNSFCAIDVQTVAQDALDLLQKFSQKDHLQVEVNP</sequence>
<dbReference type="Pfam" id="PF00294">
    <property type="entry name" value="PfkB"/>
    <property type="match status" value="1"/>
</dbReference>
<dbReference type="PANTHER" id="PTHR47826:SF1">
    <property type="entry name" value="OS03G0164700 PROTEIN"/>
    <property type="match status" value="1"/>
</dbReference>
<protein>
    <recommendedName>
        <fullName evidence="1">Carbohydrate kinase PfkB domain-containing protein</fullName>
    </recommendedName>
</protein>
<feature type="domain" description="Carbohydrate kinase PfkB" evidence="1">
    <location>
        <begin position="135"/>
        <end position="407"/>
    </location>
</feature>
<name>A0A0D6R9F3_ARACU</name>
<accession>A0A0D6R9F3</accession>
<organism evidence="2">
    <name type="scientific">Araucaria cunninghamii</name>
    <name type="common">Hoop pine</name>
    <name type="synonym">Moreton Bay pine</name>
    <dbReference type="NCBI Taxonomy" id="56994"/>
    <lineage>
        <taxon>Eukaryota</taxon>
        <taxon>Viridiplantae</taxon>
        <taxon>Streptophyta</taxon>
        <taxon>Embryophyta</taxon>
        <taxon>Tracheophyta</taxon>
        <taxon>Spermatophyta</taxon>
        <taxon>Pinopsida</taxon>
        <taxon>Pinidae</taxon>
        <taxon>Conifers II</taxon>
        <taxon>Araucariales</taxon>
        <taxon>Araucariaceae</taxon>
        <taxon>Araucaria</taxon>
    </lineage>
</organism>
<evidence type="ECO:0000313" key="2">
    <source>
        <dbReference type="EMBL" id="JAG98550.1"/>
    </source>
</evidence>
<dbReference type="SUPFAM" id="SSF53613">
    <property type="entry name" value="Ribokinase-like"/>
    <property type="match status" value="1"/>
</dbReference>
<dbReference type="AlphaFoldDB" id="A0A0D6R9F3"/>